<feature type="region of interest" description="Disordered" evidence="1">
    <location>
        <begin position="1"/>
        <end position="26"/>
    </location>
</feature>
<evidence type="ECO:0000256" key="1">
    <source>
        <dbReference type="SAM" id="MobiDB-lite"/>
    </source>
</evidence>
<dbReference type="Proteomes" id="UP001500888">
    <property type="component" value="Unassembled WGS sequence"/>
</dbReference>
<protein>
    <submittedName>
        <fullName evidence="2">Uncharacterized protein</fullName>
    </submittedName>
</protein>
<feature type="region of interest" description="Disordered" evidence="1">
    <location>
        <begin position="40"/>
        <end position="97"/>
    </location>
</feature>
<name>A0ABP7HW30_9ACTN</name>
<reference evidence="3" key="1">
    <citation type="journal article" date="2019" name="Int. J. Syst. Evol. Microbiol.">
        <title>The Global Catalogue of Microorganisms (GCM) 10K type strain sequencing project: providing services to taxonomists for standard genome sequencing and annotation.</title>
        <authorList>
            <consortium name="The Broad Institute Genomics Platform"/>
            <consortium name="The Broad Institute Genome Sequencing Center for Infectious Disease"/>
            <person name="Wu L."/>
            <person name="Ma J."/>
        </authorList>
    </citation>
    <scope>NUCLEOTIDE SEQUENCE [LARGE SCALE GENOMIC DNA]</scope>
    <source>
        <strain evidence="3">JCM 16908</strain>
    </source>
</reference>
<organism evidence="2 3">
    <name type="scientific">Sphaerisporangium flaviroseum</name>
    <dbReference type="NCBI Taxonomy" id="509199"/>
    <lineage>
        <taxon>Bacteria</taxon>
        <taxon>Bacillati</taxon>
        <taxon>Actinomycetota</taxon>
        <taxon>Actinomycetes</taxon>
        <taxon>Streptosporangiales</taxon>
        <taxon>Streptosporangiaceae</taxon>
        <taxon>Sphaerisporangium</taxon>
    </lineage>
</organism>
<comment type="caution">
    <text evidence="2">The sequence shown here is derived from an EMBL/GenBank/DDBJ whole genome shotgun (WGS) entry which is preliminary data.</text>
</comment>
<feature type="compositionally biased region" description="Basic and acidic residues" evidence="1">
    <location>
        <begin position="54"/>
        <end position="71"/>
    </location>
</feature>
<proteinExistence type="predicted"/>
<gene>
    <name evidence="2" type="ORF">GCM10022226_23460</name>
</gene>
<keyword evidence="3" id="KW-1185">Reference proteome</keyword>
<evidence type="ECO:0000313" key="2">
    <source>
        <dbReference type="EMBL" id="GAA3802920.1"/>
    </source>
</evidence>
<sequence length="129" mass="13410">MRKPGTAGKGAARPVARHVVTSGRPTRPLLLASSSIATAGPGGIGCGTRTTEASGDRVAERSRASSHPDFHRRSRNFTGSTGRWTRPGRGLSPPVRNYTDPGARCSAYQCAMRGKAGVTLAPPLKPSAC</sequence>
<accession>A0ABP7HW30</accession>
<dbReference type="EMBL" id="BAAAZR010000003">
    <property type="protein sequence ID" value="GAA3802920.1"/>
    <property type="molecule type" value="Genomic_DNA"/>
</dbReference>
<evidence type="ECO:0000313" key="3">
    <source>
        <dbReference type="Proteomes" id="UP001500888"/>
    </source>
</evidence>